<proteinExistence type="predicted"/>
<gene>
    <name evidence="1" type="ordered locus">NATL1_19701</name>
</gene>
<evidence type="ECO:0000313" key="1">
    <source>
        <dbReference type="EMBL" id="ABM76526.1"/>
    </source>
</evidence>
<sequence>MPKNDLILITKKVVNSDVLFRDSFFTILSGSSTIAKHNHIRPVDKISGLNLWKQKYSLVYYLSIGDQDCKNPGILN</sequence>
<reference evidence="2" key="1">
    <citation type="journal article" date="2007" name="PLoS Genet.">
        <title>Patterns and implications of gene gain and loss in the evolution of Prochlorococcus.</title>
        <authorList>
            <person name="Kettler G.C."/>
            <person name="Martiny A.C."/>
            <person name="Huang K."/>
            <person name="Zucker J."/>
            <person name="Coleman M.L."/>
            <person name="Rodrigue S."/>
            <person name="Chen F."/>
            <person name="Lapidus A."/>
            <person name="Ferriera S."/>
            <person name="Johnson J."/>
            <person name="Steglich C."/>
            <person name="Church G.M."/>
            <person name="Richardson P."/>
            <person name="Chisholm S.W."/>
        </authorList>
    </citation>
    <scope>NUCLEOTIDE SEQUENCE [LARGE SCALE GENOMIC DNA]</scope>
    <source>
        <strain evidence="2">NATL1A</strain>
    </source>
</reference>
<dbReference type="Proteomes" id="UP000002592">
    <property type="component" value="Chromosome"/>
</dbReference>
<organism evidence="1 2">
    <name type="scientific">Prochlorococcus marinus (strain NATL1A)</name>
    <dbReference type="NCBI Taxonomy" id="167555"/>
    <lineage>
        <taxon>Bacteria</taxon>
        <taxon>Bacillati</taxon>
        <taxon>Cyanobacteriota</taxon>
        <taxon>Cyanophyceae</taxon>
        <taxon>Synechococcales</taxon>
        <taxon>Prochlorococcaceae</taxon>
        <taxon>Prochlorococcus</taxon>
    </lineage>
</organism>
<protein>
    <submittedName>
        <fullName evidence="1">Uncharacterized protein</fullName>
    </submittedName>
</protein>
<dbReference type="AlphaFoldDB" id="A2C4W6"/>
<dbReference type="RefSeq" id="WP_011824491.1">
    <property type="nucleotide sequence ID" value="NC_008819.1"/>
</dbReference>
<accession>A2C4W6</accession>
<dbReference type="HOGENOM" id="CLU_2651525_0_0_3"/>
<evidence type="ECO:0000313" key="2">
    <source>
        <dbReference type="Proteomes" id="UP000002592"/>
    </source>
</evidence>
<dbReference type="KEGG" id="pme:NATL1_19701"/>
<dbReference type="EMBL" id="CP000553">
    <property type="protein sequence ID" value="ABM76526.1"/>
    <property type="molecule type" value="Genomic_DNA"/>
</dbReference>
<name>A2C4W6_PROM1</name>